<keyword evidence="10" id="KW-0479">Metal-binding</keyword>
<dbReference type="GO" id="GO:0046872">
    <property type="term" value="F:metal ion binding"/>
    <property type="evidence" value="ECO:0007669"/>
    <property type="project" value="UniProtKB-KW"/>
</dbReference>
<evidence type="ECO:0000256" key="10">
    <source>
        <dbReference type="ARBA" id="ARBA00022723"/>
    </source>
</evidence>
<dbReference type="InterPro" id="IPR011712">
    <property type="entry name" value="Sig_transdc_His_kin_sub3_dim/P"/>
</dbReference>
<dbReference type="InterPro" id="IPR004358">
    <property type="entry name" value="Sig_transdc_His_kin-like_C"/>
</dbReference>
<dbReference type="SUPFAM" id="SSF55874">
    <property type="entry name" value="ATPase domain of HSP90 chaperone/DNA topoisomerase II/histidine kinase"/>
    <property type="match status" value="1"/>
</dbReference>
<evidence type="ECO:0000256" key="4">
    <source>
        <dbReference type="ARBA" id="ARBA00012438"/>
    </source>
</evidence>
<dbReference type="PANTHER" id="PTHR24421:SF10">
    <property type="entry name" value="NITRATE_NITRITE SENSOR PROTEIN NARQ"/>
    <property type="match status" value="1"/>
</dbReference>
<evidence type="ECO:0000256" key="16">
    <source>
        <dbReference type="ARBA" id="ARBA00023014"/>
    </source>
</evidence>
<evidence type="ECO:0000256" key="7">
    <source>
        <dbReference type="ARBA" id="ARBA00022490"/>
    </source>
</evidence>
<evidence type="ECO:0000313" key="21">
    <source>
        <dbReference type="EMBL" id="NDK57432.1"/>
    </source>
</evidence>
<reference evidence="21 22" key="1">
    <citation type="submission" date="2020-01" db="EMBL/GenBank/DDBJ databases">
        <authorList>
            <person name="Kim M.K."/>
        </authorList>
    </citation>
    <scope>NUCLEOTIDE SEQUENCE [LARGE SCALE GENOMIC DNA]</scope>
    <source>
        <strain evidence="21 22">BT213</strain>
    </source>
</reference>
<keyword evidence="9" id="KW-0808">Transferase</keyword>
<keyword evidence="7" id="KW-0963">Cytoplasm</keyword>
<dbReference type="GO" id="GO:0016020">
    <property type="term" value="C:membrane"/>
    <property type="evidence" value="ECO:0007669"/>
    <property type="project" value="InterPro"/>
</dbReference>
<keyword evidence="16" id="KW-0411">Iron-sulfur</keyword>
<evidence type="ECO:0000256" key="11">
    <source>
        <dbReference type="ARBA" id="ARBA00022741"/>
    </source>
</evidence>
<evidence type="ECO:0000256" key="17">
    <source>
        <dbReference type="ARBA" id="ARBA00024827"/>
    </source>
</evidence>
<dbReference type="GO" id="GO:0005737">
    <property type="term" value="C:cytoplasm"/>
    <property type="evidence" value="ECO:0007669"/>
    <property type="project" value="UniProtKB-SubCell"/>
</dbReference>
<sequence length="259" mass="29145">MIEILKPVIIITPVLLVLAIGIILFVFKYQRRMLQHQEHVRHLQEIRQRQLLDATIQAEEEERRRVARDLHDEVGAMLALVKLNVHQLTAQSENKESGQQVKKMLDDVMGSVRQISHNLMPVVLEKMGLGQALEAMRRAIPAASGVALTLTCNQPDKRIEPKTELFLYRVVQELLNNTLKHAQASEVQLSLQYSDKDLLLTYQDNGNGFDYNSLSREPNSGGGLGLMNLQARLELLNGKFDFFSALNSGTKAIISVPIS</sequence>
<evidence type="ECO:0000256" key="6">
    <source>
        <dbReference type="ARBA" id="ARBA00022485"/>
    </source>
</evidence>
<evidence type="ECO:0000256" key="3">
    <source>
        <dbReference type="ARBA" id="ARBA00004496"/>
    </source>
</evidence>
<dbReference type="EMBL" id="JAAEAA010000026">
    <property type="protein sequence ID" value="NDK57432.1"/>
    <property type="molecule type" value="Genomic_DNA"/>
</dbReference>
<dbReference type="PROSITE" id="PS50109">
    <property type="entry name" value="HIS_KIN"/>
    <property type="match status" value="1"/>
</dbReference>
<keyword evidence="22" id="KW-1185">Reference proteome</keyword>
<evidence type="ECO:0000256" key="15">
    <source>
        <dbReference type="ARBA" id="ARBA00023012"/>
    </source>
</evidence>
<dbReference type="GO" id="GO:0005524">
    <property type="term" value="F:ATP binding"/>
    <property type="evidence" value="ECO:0007669"/>
    <property type="project" value="UniProtKB-KW"/>
</dbReference>
<dbReference type="CDD" id="cd16917">
    <property type="entry name" value="HATPase_UhpB-NarQ-NarX-like"/>
    <property type="match status" value="1"/>
</dbReference>
<comment type="subcellular location">
    <subcellularLocation>
        <location evidence="3">Cytoplasm</location>
    </subcellularLocation>
</comment>
<comment type="caution">
    <text evidence="21">The sequence shown here is derived from an EMBL/GenBank/DDBJ whole genome shotgun (WGS) entry which is preliminary data.</text>
</comment>
<evidence type="ECO:0000256" key="18">
    <source>
        <dbReference type="ARBA" id="ARBA00030800"/>
    </source>
</evidence>
<name>A0A6B2HBU6_9BACT</name>
<evidence type="ECO:0000256" key="2">
    <source>
        <dbReference type="ARBA" id="ARBA00001966"/>
    </source>
</evidence>
<dbReference type="InterPro" id="IPR050482">
    <property type="entry name" value="Sensor_HK_TwoCompSys"/>
</dbReference>
<keyword evidence="11" id="KW-0547">Nucleotide-binding</keyword>
<dbReference type="InterPro" id="IPR005467">
    <property type="entry name" value="His_kinase_dom"/>
</dbReference>
<dbReference type="PANTHER" id="PTHR24421">
    <property type="entry name" value="NITRATE/NITRITE SENSOR PROTEIN NARX-RELATED"/>
    <property type="match status" value="1"/>
</dbReference>
<dbReference type="PRINTS" id="PR00344">
    <property type="entry name" value="BCTRLSENSOR"/>
</dbReference>
<comment type="function">
    <text evidence="17">Member of the two-component regulatory system NreB/NreC involved in the control of dissimilatory nitrate/nitrite reduction in response to oxygen. NreB functions as a direct oxygen sensor histidine kinase which is autophosphorylated, in the absence of oxygen, probably at the conserved histidine residue, and transfers its phosphate group probably to a conserved aspartate residue of NreC. NreB/NreC activates the expression of the nitrate (narGHJI) and nitrite (nir) reductase operons, as well as the putative nitrate transporter gene narT.</text>
</comment>
<evidence type="ECO:0000256" key="14">
    <source>
        <dbReference type="ARBA" id="ARBA00023004"/>
    </source>
</evidence>
<keyword evidence="15" id="KW-0902">Two-component regulatory system</keyword>
<keyword evidence="12 21" id="KW-0418">Kinase</keyword>
<keyword evidence="19" id="KW-0812">Transmembrane</keyword>
<evidence type="ECO:0000256" key="13">
    <source>
        <dbReference type="ARBA" id="ARBA00022840"/>
    </source>
</evidence>
<comment type="catalytic activity">
    <reaction evidence="1">
        <text>ATP + protein L-histidine = ADP + protein N-phospho-L-histidine.</text>
        <dbReference type="EC" id="2.7.13.3"/>
    </reaction>
</comment>
<dbReference type="GO" id="GO:0051539">
    <property type="term" value="F:4 iron, 4 sulfur cluster binding"/>
    <property type="evidence" value="ECO:0007669"/>
    <property type="project" value="UniProtKB-KW"/>
</dbReference>
<keyword evidence="6" id="KW-0004">4Fe-4S</keyword>
<evidence type="ECO:0000256" key="12">
    <source>
        <dbReference type="ARBA" id="ARBA00022777"/>
    </source>
</evidence>
<evidence type="ECO:0000256" key="9">
    <source>
        <dbReference type="ARBA" id="ARBA00022679"/>
    </source>
</evidence>
<evidence type="ECO:0000256" key="5">
    <source>
        <dbReference type="ARBA" id="ARBA00017322"/>
    </source>
</evidence>
<evidence type="ECO:0000313" key="22">
    <source>
        <dbReference type="Proteomes" id="UP000478546"/>
    </source>
</evidence>
<dbReference type="EC" id="2.7.13.3" evidence="4"/>
<gene>
    <name evidence="21" type="ORF">GWO68_16025</name>
</gene>
<organism evidence="21 22">
    <name type="scientific">Pontibacter fetidus</name>
    <dbReference type="NCBI Taxonomy" id="2700082"/>
    <lineage>
        <taxon>Bacteria</taxon>
        <taxon>Pseudomonadati</taxon>
        <taxon>Bacteroidota</taxon>
        <taxon>Cytophagia</taxon>
        <taxon>Cytophagales</taxon>
        <taxon>Hymenobacteraceae</taxon>
        <taxon>Pontibacter</taxon>
    </lineage>
</organism>
<keyword evidence="13" id="KW-0067">ATP-binding</keyword>
<dbReference type="RefSeq" id="WP_162347493.1">
    <property type="nucleotide sequence ID" value="NZ_JAAEAA010000026.1"/>
</dbReference>
<keyword evidence="8" id="KW-0597">Phosphoprotein</keyword>
<dbReference type="Pfam" id="PF07730">
    <property type="entry name" value="HisKA_3"/>
    <property type="match status" value="1"/>
</dbReference>
<protein>
    <recommendedName>
        <fullName evidence="5">Oxygen sensor histidine kinase NreB</fullName>
        <ecNumber evidence="4">2.7.13.3</ecNumber>
    </recommendedName>
    <alternativeName>
        <fullName evidence="18">Nitrogen regulation protein B</fullName>
    </alternativeName>
</protein>
<dbReference type="InterPro" id="IPR003594">
    <property type="entry name" value="HATPase_dom"/>
</dbReference>
<keyword evidence="14" id="KW-0408">Iron</keyword>
<proteinExistence type="predicted"/>
<comment type="cofactor">
    <cofactor evidence="2">
        <name>[4Fe-4S] cluster</name>
        <dbReference type="ChEBI" id="CHEBI:49883"/>
    </cofactor>
</comment>
<feature type="domain" description="Histidine kinase" evidence="20">
    <location>
        <begin position="65"/>
        <end position="259"/>
    </location>
</feature>
<keyword evidence="19" id="KW-1133">Transmembrane helix</keyword>
<dbReference type="GO" id="GO:0046983">
    <property type="term" value="F:protein dimerization activity"/>
    <property type="evidence" value="ECO:0007669"/>
    <property type="project" value="InterPro"/>
</dbReference>
<evidence type="ECO:0000256" key="8">
    <source>
        <dbReference type="ARBA" id="ARBA00022553"/>
    </source>
</evidence>
<evidence type="ECO:0000256" key="19">
    <source>
        <dbReference type="SAM" id="Phobius"/>
    </source>
</evidence>
<dbReference type="Proteomes" id="UP000478546">
    <property type="component" value="Unassembled WGS sequence"/>
</dbReference>
<dbReference type="Gene3D" id="3.30.565.10">
    <property type="entry name" value="Histidine kinase-like ATPase, C-terminal domain"/>
    <property type="match status" value="1"/>
</dbReference>
<feature type="transmembrane region" description="Helical" evidence="19">
    <location>
        <begin position="6"/>
        <end position="27"/>
    </location>
</feature>
<evidence type="ECO:0000256" key="1">
    <source>
        <dbReference type="ARBA" id="ARBA00000085"/>
    </source>
</evidence>
<evidence type="ECO:0000259" key="20">
    <source>
        <dbReference type="PROSITE" id="PS50109"/>
    </source>
</evidence>
<accession>A0A6B2HBU6</accession>
<dbReference type="Gene3D" id="1.20.5.1930">
    <property type="match status" value="1"/>
</dbReference>
<dbReference type="SMART" id="SM00387">
    <property type="entry name" value="HATPase_c"/>
    <property type="match status" value="1"/>
</dbReference>
<dbReference type="GO" id="GO:0000155">
    <property type="term" value="F:phosphorelay sensor kinase activity"/>
    <property type="evidence" value="ECO:0007669"/>
    <property type="project" value="InterPro"/>
</dbReference>
<dbReference type="InterPro" id="IPR036890">
    <property type="entry name" value="HATPase_C_sf"/>
</dbReference>
<keyword evidence="19" id="KW-0472">Membrane</keyword>
<dbReference type="Pfam" id="PF02518">
    <property type="entry name" value="HATPase_c"/>
    <property type="match status" value="1"/>
</dbReference>
<dbReference type="AlphaFoldDB" id="A0A6B2HBU6"/>